<sequence length="323" mass="36557">MAPLKGKTIVFTGFRDKELQERIVAKGGRVASAISQHTDIVIASTVKSAKAVKAREQGVRVMNRSEFDAEFFSTSFKHYLTHDNGGRSFKVCFDSRRFWVFKPSSPDDDVTSHDAVAVKPTPYTRVFIGRSPLNERTRFSGAYGPKFDGNSMLFEIAPRRYMFVGHCIRLFNSTEPIEKFVSPVGNSDVPYPYAIDRSGHVYMLLEEVVLTSRPRPPDPHDLYYEQALLTPNLGLVRPEPVVPFEGITAFFIGSKQFTLRYDPHPRRAARAEQGGAALKKMYIVSHGEKKELSKDEYVALMRRVGRQRGLAPLKSKLLVPRIW</sequence>
<reference evidence="2 3" key="1">
    <citation type="journal article" date="2017" name="Mol. Biol. Evol.">
        <title>The 4-celled Tetrabaena socialis nuclear genome reveals the essential components for genetic control of cell number at the origin of multicellularity in the volvocine lineage.</title>
        <authorList>
            <person name="Featherston J."/>
            <person name="Arakaki Y."/>
            <person name="Hanschen E.R."/>
            <person name="Ferris P.J."/>
            <person name="Michod R.E."/>
            <person name="Olson B.J.S.C."/>
            <person name="Nozaki H."/>
            <person name="Durand P.M."/>
        </authorList>
    </citation>
    <scope>NUCLEOTIDE SEQUENCE [LARGE SCALE GENOMIC DNA]</scope>
    <source>
        <strain evidence="2 3">NIES-571</strain>
    </source>
</reference>
<feature type="domain" description="BRCT" evidence="1">
    <location>
        <begin position="1"/>
        <end position="63"/>
    </location>
</feature>
<dbReference type="SMART" id="SM00292">
    <property type="entry name" value="BRCT"/>
    <property type="match status" value="1"/>
</dbReference>
<protein>
    <submittedName>
        <fullName evidence="2">DNA ligase</fullName>
    </submittedName>
</protein>
<evidence type="ECO:0000259" key="1">
    <source>
        <dbReference type="PROSITE" id="PS50172"/>
    </source>
</evidence>
<dbReference type="PROSITE" id="PS50172">
    <property type="entry name" value="BRCT"/>
    <property type="match status" value="1"/>
</dbReference>
<dbReference type="Proteomes" id="UP000236333">
    <property type="component" value="Unassembled WGS sequence"/>
</dbReference>
<dbReference type="CDD" id="cd17748">
    <property type="entry name" value="BRCT_DNA_ligase_like"/>
    <property type="match status" value="1"/>
</dbReference>
<keyword evidence="2" id="KW-0436">Ligase</keyword>
<keyword evidence="3" id="KW-1185">Reference proteome</keyword>
<proteinExistence type="predicted"/>
<dbReference type="SUPFAM" id="SSF52113">
    <property type="entry name" value="BRCT domain"/>
    <property type="match status" value="1"/>
</dbReference>
<dbReference type="AlphaFoldDB" id="A0A2J7ZLM5"/>
<comment type="caution">
    <text evidence="2">The sequence shown here is derived from an EMBL/GenBank/DDBJ whole genome shotgun (WGS) entry which is preliminary data.</text>
</comment>
<dbReference type="InterPro" id="IPR036420">
    <property type="entry name" value="BRCT_dom_sf"/>
</dbReference>
<dbReference type="EMBL" id="PGGS01000992">
    <property type="protein sequence ID" value="PNH01166.1"/>
    <property type="molecule type" value="Genomic_DNA"/>
</dbReference>
<organism evidence="2 3">
    <name type="scientific">Tetrabaena socialis</name>
    <dbReference type="NCBI Taxonomy" id="47790"/>
    <lineage>
        <taxon>Eukaryota</taxon>
        <taxon>Viridiplantae</taxon>
        <taxon>Chlorophyta</taxon>
        <taxon>core chlorophytes</taxon>
        <taxon>Chlorophyceae</taxon>
        <taxon>CS clade</taxon>
        <taxon>Chlamydomonadales</taxon>
        <taxon>Tetrabaenaceae</taxon>
        <taxon>Tetrabaena</taxon>
    </lineage>
</organism>
<evidence type="ECO:0000313" key="2">
    <source>
        <dbReference type="EMBL" id="PNH01166.1"/>
    </source>
</evidence>
<dbReference type="GO" id="GO:0016874">
    <property type="term" value="F:ligase activity"/>
    <property type="evidence" value="ECO:0007669"/>
    <property type="project" value="UniProtKB-KW"/>
</dbReference>
<accession>A0A2J7ZLM5</accession>
<dbReference type="Gene3D" id="3.40.50.10190">
    <property type="entry name" value="BRCT domain"/>
    <property type="match status" value="1"/>
</dbReference>
<gene>
    <name evidence="2" type="ORF">TSOC_013017</name>
</gene>
<dbReference type="Pfam" id="PF00533">
    <property type="entry name" value="BRCT"/>
    <property type="match status" value="1"/>
</dbReference>
<evidence type="ECO:0000313" key="3">
    <source>
        <dbReference type="Proteomes" id="UP000236333"/>
    </source>
</evidence>
<dbReference type="InterPro" id="IPR001357">
    <property type="entry name" value="BRCT_dom"/>
</dbReference>
<dbReference type="OrthoDB" id="411716at2759"/>
<name>A0A2J7ZLM5_9CHLO</name>